<dbReference type="eggNOG" id="COG0631">
    <property type="taxonomic scope" value="Bacteria"/>
</dbReference>
<dbReference type="AlphaFoldDB" id="A7IE04"/>
<sequence>MTARVANARVDATPALRARGAMLTHVGRVRSSNEDSVVFVSSPEDGRLEDRGTLALVADGMGGHAAGEVASALAAEVVRRIYCSSSLPVPETLRTAFEAANAAVIQHADAHPECRGMGTTCTAVAMVGGKLYLAHAGDSRAYLLRGEILTQLSEDHSLNAQLVREGVMTQEEAETSPNGNVIVKALGSRAELDPAVWSEGLPLADGDRVLLCSDGLSNLVPDREIAGVLQRLPPTDACDALVERALAAGGYDNISVGVFAIEVPTAPDRAGSDRSSAARTTRRIVPQEILAEGSDARGATRRIKL</sequence>
<feature type="domain" description="PPM-type phosphatase" evidence="1">
    <location>
        <begin position="20"/>
        <end position="261"/>
    </location>
</feature>
<dbReference type="PhylomeDB" id="A7IE04"/>
<organism evidence="2 3">
    <name type="scientific">Xanthobacter autotrophicus (strain ATCC BAA-1158 / Py2)</name>
    <dbReference type="NCBI Taxonomy" id="78245"/>
    <lineage>
        <taxon>Bacteria</taxon>
        <taxon>Pseudomonadati</taxon>
        <taxon>Pseudomonadota</taxon>
        <taxon>Alphaproteobacteria</taxon>
        <taxon>Hyphomicrobiales</taxon>
        <taxon>Xanthobacteraceae</taxon>
        <taxon>Xanthobacter</taxon>
    </lineage>
</organism>
<dbReference type="OrthoDB" id="9801841at2"/>
<evidence type="ECO:0000313" key="2">
    <source>
        <dbReference type="EMBL" id="ABS66247.1"/>
    </source>
</evidence>
<keyword evidence="3" id="KW-1185">Reference proteome</keyword>
<dbReference type="PANTHER" id="PTHR47992">
    <property type="entry name" value="PROTEIN PHOSPHATASE"/>
    <property type="match status" value="1"/>
</dbReference>
<dbReference type="EMBL" id="CP000781">
    <property type="protein sequence ID" value="ABS66247.1"/>
    <property type="molecule type" value="Genomic_DNA"/>
</dbReference>
<dbReference type="SMART" id="SM00331">
    <property type="entry name" value="PP2C_SIG"/>
    <property type="match status" value="1"/>
</dbReference>
<dbReference type="KEGG" id="xau:Xaut_0996"/>
<dbReference type="SMART" id="SM00332">
    <property type="entry name" value="PP2Cc"/>
    <property type="match status" value="1"/>
</dbReference>
<dbReference type="Pfam" id="PF00481">
    <property type="entry name" value="PP2C"/>
    <property type="match status" value="1"/>
</dbReference>
<dbReference type="CDD" id="cd00143">
    <property type="entry name" value="PP2Cc"/>
    <property type="match status" value="1"/>
</dbReference>
<dbReference type="InterPro" id="IPR015655">
    <property type="entry name" value="PP2C"/>
</dbReference>
<accession>A7IE04</accession>
<dbReference type="InterPro" id="IPR001932">
    <property type="entry name" value="PPM-type_phosphatase-like_dom"/>
</dbReference>
<evidence type="ECO:0000259" key="1">
    <source>
        <dbReference type="PROSITE" id="PS51746"/>
    </source>
</evidence>
<gene>
    <name evidence="2" type="ordered locus">Xaut_0996</name>
</gene>
<dbReference type="GO" id="GO:0004722">
    <property type="term" value="F:protein serine/threonine phosphatase activity"/>
    <property type="evidence" value="ECO:0007669"/>
    <property type="project" value="InterPro"/>
</dbReference>
<name>A7IE04_XANP2</name>
<dbReference type="Gene3D" id="3.60.40.10">
    <property type="entry name" value="PPM-type phosphatase domain"/>
    <property type="match status" value="1"/>
</dbReference>
<dbReference type="PROSITE" id="PS51746">
    <property type="entry name" value="PPM_2"/>
    <property type="match status" value="1"/>
</dbReference>
<dbReference type="SUPFAM" id="SSF81606">
    <property type="entry name" value="PP2C-like"/>
    <property type="match status" value="1"/>
</dbReference>
<dbReference type="HOGENOM" id="CLU_034545_0_0_5"/>
<evidence type="ECO:0000313" key="3">
    <source>
        <dbReference type="Proteomes" id="UP000002417"/>
    </source>
</evidence>
<protein>
    <submittedName>
        <fullName evidence="2">Protein phosphatase 2C-like protein</fullName>
    </submittedName>
</protein>
<dbReference type="Proteomes" id="UP000002417">
    <property type="component" value="Chromosome"/>
</dbReference>
<dbReference type="STRING" id="78245.Xaut_0996"/>
<proteinExistence type="predicted"/>
<dbReference type="InterPro" id="IPR036457">
    <property type="entry name" value="PPM-type-like_dom_sf"/>
</dbReference>
<reference evidence="2 3" key="1">
    <citation type="submission" date="2007-07" db="EMBL/GenBank/DDBJ databases">
        <title>Complete sequence of chromosome of Xanthobacter autotrophicus Py2.</title>
        <authorList>
            <consortium name="US DOE Joint Genome Institute"/>
            <person name="Copeland A."/>
            <person name="Lucas S."/>
            <person name="Lapidus A."/>
            <person name="Barry K."/>
            <person name="Glavina del Rio T."/>
            <person name="Hammon N."/>
            <person name="Israni S."/>
            <person name="Dalin E."/>
            <person name="Tice H."/>
            <person name="Pitluck S."/>
            <person name="Sims D."/>
            <person name="Brettin T."/>
            <person name="Bruce D."/>
            <person name="Detter J.C."/>
            <person name="Han C."/>
            <person name="Tapia R."/>
            <person name="Brainard J."/>
            <person name="Schmutz J."/>
            <person name="Larimer F."/>
            <person name="Land M."/>
            <person name="Hauser L."/>
            <person name="Kyrpides N."/>
            <person name="Kim E."/>
            <person name="Ensigns S.A."/>
            <person name="Richardson P."/>
        </authorList>
    </citation>
    <scope>NUCLEOTIDE SEQUENCE [LARGE SCALE GENOMIC DNA]</scope>
    <source>
        <strain evidence="3">ATCC BAA-1158 / Py2</strain>
    </source>
</reference>